<gene>
    <name evidence="3" type="ORF">GCM10010985_00590</name>
</gene>
<evidence type="ECO:0000313" key="4">
    <source>
        <dbReference type="Proteomes" id="UP000597138"/>
    </source>
</evidence>
<feature type="chain" id="PRO_5046066368" evidence="2">
    <location>
        <begin position="27"/>
        <end position="73"/>
    </location>
</feature>
<protein>
    <submittedName>
        <fullName evidence="3">Uncharacterized protein</fullName>
    </submittedName>
</protein>
<dbReference type="Proteomes" id="UP000597138">
    <property type="component" value="Unassembled WGS sequence"/>
</dbReference>
<keyword evidence="4" id="KW-1185">Reference proteome</keyword>
<dbReference type="EMBL" id="BMEG01000001">
    <property type="protein sequence ID" value="GGD50767.1"/>
    <property type="molecule type" value="Genomic_DNA"/>
</dbReference>
<evidence type="ECO:0000313" key="3">
    <source>
        <dbReference type="EMBL" id="GGD50767.1"/>
    </source>
</evidence>
<reference evidence="4" key="1">
    <citation type="journal article" date="2019" name="Int. J. Syst. Evol. Microbiol.">
        <title>The Global Catalogue of Microorganisms (GCM) 10K type strain sequencing project: providing services to taxonomists for standard genome sequencing and annotation.</title>
        <authorList>
            <consortium name="The Broad Institute Genomics Platform"/>
            <consortium name="The Broad Institute Genome Sequencing Center for Infectious Disease"/>
            <person name="Wu L."/>
            <person name="Ma J."/>
        </authorList>
    </citation>
    <scope>NUCLEOTIDE SEQUENCE [LARGE SCALE GENOMIC DNA]</scope>
    <source>
        <strain evidence="4">CGMCC 1.11013</strain>
    </source>
</reference>
<evidence type="ECO:0000256" key="2">
    <source>
        <dbReference type="SAM" id="SignalP"/>
    </source>
</evidence>
<organism evidence="3 4">
    <name type="scientific">Caballeronia grimmiae</name>
    <dbReference type="NCBI Taxonomy" id="1071679"/>
    <lineage>
        <taxon>Bacteria</taxon>
        <taxon>Pseudomonadati</taxon>
        <taxon>Pseudomonadota</taxon>
        <taxon>Betaproteobacteria</taxon>
        <taxon>Burkholderiales</taxon>
        <taxon>Burkholderiaceae</taxon>
        <taxon>Caballeronia</taxon>
    </lineage>
</organism>
<accession>A0ABQ1R0C8</accession>
<feature type="region of interest" description="Disordered" evidence="1">
    <location>
        <begin position="52"/>
        <end position="73"/>
    </location>
</feature>
<feature type="signal peptide" evidence="2">
    <location>
        <begin position="1"/>
        <end position="26"/>
    </location>
</feature>
<proteinExistence type="predicted"/>
<keyword evidence="2" id="KW-0732">Signal</keyword>
<name>A0ABQ1R0C8_9BURK</name>
<comment type="caution">
    <text evidence="3">The sequence shown here is derived from an EMBL/GenBank/DDBJ whole genome shotgun (WGS) entry which is preliminary data.</text>
</comment>
<sequence length="73" mass="7810">MERIMQKHFARILLVAAASTAVVAHARDDGPRFAQDRLDALVAQHAEAKRHIAPIKQDAPPASAAAERTDGAS</sequence>
<evidence type="ECO:0000256" key="1">
    <source>
        <dbReference type="SAM" id="MobiDB-lite"/>
    </source>
</evidence>